<dbReference type="WBParaSite" id="Hba_14129">
    <property type="protein sequence ID" value="Hba_14129"/>
    <property type="gene ID" value="Hba_14129"/>
</dbReference>
<keyword evidence="1" id="KW-1185">Reference proteome</keyword>
<name>A0A1I7X906_HETBA</name>
<dbReference type="AlphaFoldDB" id="A0A1I7X906"/>
<proteinExistence type="predicted"/>
<evidence type="ECO:0000313" key="1">
    <source>
        <dbReference type="Proteomes" id="UP000095283"/>
    </source>
</evidence>
<reference evidence="2" key="1">
    <citation type="submission" date="2016-11" db="UniProtKB">
        <authorList>
            <consortium name="WormBaseParasite"/>
        </authorList>
    </citation>
    <scope>IDENTIFICATION</scope>
</reference>
<dbReference type="Proteomes" id="UP000095283">
    <property type="component" value="Unplaced"/>
</dbReference>
<accession>A0A1I7X906</accession>
<organism evidence="1 2">
    <name type="scientific">Heterorhabditis bacteriophora</name>
    <name type="common">Entomopathogenic nematode worm</name>
    <dbReference type="NCBI Taxonomy" id="37862"/>
    <lineage>
        <taxon>Eukaryota</taxon>
        <taxon>Metazoa</taxon>
        <taxon>Ecdysozoa</taxon>
        <taxon>Nematoda</taxon>
        <taxon>Chromadorea</taxon>
        <taxon>Rhabditida</taxon>
        <taxon>Rhabditina</taxon>
        <taxon>Rhabditomorpha</taxon>
        <taxon>Strongyloidea</taxon>
        <taxon>Heterorhabditidae</taxon>
        <taxon>Heterorhabditis</taxon>
    </lineage>
</organism>
<evidence type="ECO:0000313" key="2">
    <source>
        <dbReference type="WBParaSite" id="Hba_14129"/>
    </source>
</evidence>
<sequence length="68" mass="7718">MVIPDTMNRIVWNCKAKGDAREKGQARYEAVSHGTRSSAISVLLNCDGFTICIRYEQTDYVPRILKLN</sequence>
<protein>
    <submittedName>
        <fullName evidence="2">SCP domain-containing protein</fullName>
    </submittedName>
</protein>